<accession>A0A6A4TIC1</accession>
<keyword evidence="1" id="KW-1133">Transmembrane helix</keyword>
<reference evidence="2 3" key="1">
    <citation type="submission" date="2019-06" db="EMBL/GenBank/DDBJ databases">
        <title>Draft genomes of female and male turbot (Scophthalmus maximus).</title>
        <authorList>
            <person name="Xu H."/>
            <person name="Xu X.-W."/>
            <person name="Shao C."/>
            <person name="Chen S."/>
        </authorList>
    </citation>
    <scope>NUCLEOTIDE SEQUENCE [LARGE SCALE GENOMIC DNA]</scope>
    <source>
        <strain evidence="2">Ysfricsl-2016a</strain>
        <tissue evidence="2">Blood</tissue>
    </source>
</reference>
<dbReference type="EMBL" id="VEVO01000005">
    <property type="protein sequence ID" value="KAF0042611.1"/>
    <property type="molecule type" value="Genomic_DNA"/>
</dbReference>
<comment type="caution">
    <text evidence="2">The sequence shown here is derived from an EMBL/GenBank/DDBJ whole genome shotgun (WGS) entry which is preliminary data.</text>
</comment>
<evidence type="ECO:0000313" key="3">
    <source>
        <dbReference type="Proteomes" id="UP000438429"/>
    </source>
</evidence>
<keyword evidence="1" id="KW-0812">Transmembrane</keyword>
<dbReference type="Proteomes" id="UP000438429">
    <property type="component" value="Unassembled WGS sequence"/>
</dbReference>
<name>A0A6A4TIC1_SCOMX</name>
<proteinExistence type="predicted"/>
<sequence>MFRSVNFQARRTSRLAVSFFVGLHNNTLVSYLCCKYKTRTISQLVLRFRSFLKEKADHVKCEEGNRGATCSFISNDTSRSAPSTPLGGATRIVITISSDVRALCVSFLCLHIFCIGGLIVAEVRPVMFCFVPPCLRFNFPARMSRSVARFVFFLIWIFEHNYNQFDRSLCVSSFVKSSSTVGCFKW</sequence>
<evidence type="ECO:0000256" key="1">
    <source>
        <dbReference type="SAM" id="Phobius"/>
    </source>
</evidence>
<evidence type="ECO:0000313" key="2">
    <source>
        <dbReference type="EMBL" id="KAF0042611.1"/>
    </source>
</evidence>
<dbReference type="AlphaFoldDB" id="A0A6A4TIC1"/>
<keyword evidence="1" id="KW-0472">Membrane</keyword>
<feature type="transmembrane region" description="Helical" evidence="1">
    <location>
        <begin position="100"/>
        <end position="121"/>
    </location>
</feature>
<organism evidence="2 3">
    <name type="scientific">Scophthalmus maximus</name>
    <name type="common">Turbot</name>
    <name type="synonym">Psetta maxima</name>
    <dbReference type="NCBI Taxonomy" id="52904"/>
    <lineage>
        <taxon>Eukaryota</taxon>
        <taxon>Metazoa</taxon>
        <taxon>Chordata</taxon>
        <taxon>Craniata</taxon>
        <taxon>Vertebrata</taxon>
        <taxon>Euteleostomi</taxon>
        <taxon>Actinopterygii</taxon>
        <taxon>Neopterygii</taxon>
        <taxon>Teleostei</taxon>
        <taxon>Neoteleostei</taxon>
        <taxon>Acanthomorphata</taxon>
        <taxon>Carangaria</taxon>
        <taxon>Pleuronectiformes</taxon>
        <taxon>Pleuronectoidei</taxon>
        <taxon>Scophthalmidae</taxon>
        <taxon>Scophthalmus</taxon>
    </lineage>
</organism>
<gene>
    <name evidence="2" type="ORF">F2P81_006143</name>
</gene>
<protein>
    <submittedName>
        <fullName evidence="2">Uncharacterized protein</fullName>
    </submittedName>
</protein>